<dbReference type="SUPFAM" id="SSF53474">
    <property type="entry name" value="alpha/beta-Hydrolases"/>
    <property type="match status" value="2"/>
</dbReference>
<dbReference type="InterPro" id="IPR029058">
    <property type="entry name" value="AB_hydrolase_fold"/>
</dbReference>
<evidence type="ECO:0000313" key="6">
    <source>
        <dbReference type="Proteomes" id="UP000238949"/>
    </source>
</evidence>
<dbReference type="GO" id="GO:0005576">
    <property type="term" value="C:extracellular region"/>
    <property type="evidence" value="ECO:0007669"/>
    <property type="project" value="InterPro"/>
</dbReference>
<keyword evidence="2" id="KW-0378">Hydrolase</keyword>
<dbReference type="InterPro" id="IPR010126">
    <property type="entry name" value="Esterase_phb"/>
</dbReference>
<feature type="chain" id="PRO_5015455008" evidence="4">
    <location>
        <begin position="25"/>
        <end position="647"/>
    </location>
</feature>
<gene>
    <name evidence="5" type="ORF">C6Y40_21760</name>
</gene>
<name>A0A2S9V544_9ALTE</name>
<dbReference type="Pfam" id="PF10503">
    <property type="entry name" value="Esterase_PHB"/>
    <property type="match status" value="1"/>
</dbReference>
<organism evidence="5 6">
    <name type="scientific">Alteromonas alba</name>
    <dbReference type="NCBI Taxonomy" id="2079529"/>
    <lineage>
        <taxon>Bacteria</taxon>
        <taxon>Pseudomonadati</taxon>
        <taxon>Pseudomonadota</taxon>
        <taxon>Gammaproteobacteria</taxon>
        <taxon>Alteromonadales</taxon>
        <taxon>Alteromonadaceae</taxon>
        <taxon>Alteromonas/Salinimonas group</taxon>
        <taxon>Alteromonas</taxon>
    </lineage>
</organism>
<evidence type="ECO:0000313" key="5">
    <source>
        <dbReference type="EMBL" id="PRO71569.1"/>
    </source>
</evidence>
<evidence type="ECO:0000256" key="1">
    <source>
        <dbReference type="ARBA" id="ARBA00022729"/>
    </source>
</evidence>
<keyword evidence="1 4" id="KW-0732">Signal</keyword>
<dbReference type="InterPro" id="IPR050955">
    <property type="entry name" value="Plant_Biomass_Hydrol_Est"/>
</dbReference>
<protein>
    <submittedName>
        <fullName evidence="5">Esterase</fullName>
    </submittedName>
</protein>
<evidence type="ECO:0000256" key="2">
    <source>
        <dbReference type="ARBA" id="ARBA00022801"/>
    </source>
</evidence>
<accession>A0A2S9V544</accession>
<evidence type="ECO:0000256" key="4">
    <source>
        <dbReference type="SAM" id="SignalP"/>
    </source>
</evidence>
<evidence type="ECO:0000256" key="3">
    <source>
        <dbReference type="SAM" id="MobiDB-lite"/>
    </source>
</evidence>
<proteinExistence type="predicted"/>
<comment type="caution">
    <text evidence="5">The sequence shown here is derived from an EMBL/GenBank/DDBJ whole genome shotgun (WGS) entry which is preliminary data.</text>
</comment>
<dbReference type="NCBIfam" id="TIGR01840">
    <property type="entry name" value="esterase_phb"/>
    <property type="match status" value="1"/>
</dbReference>
<keyword evidence="6" id="KW-1185">Reference proteome</keyword>
<dbReference type="RefSeq" id="WP_105936495.1">
    <property type="nucleotide sequence ID" value="NZ_PVNP01000204.1"/>
</dbReference>
<dbReference type="AlphaFoldDB" id="A0A2S9V544"/>
<dbReference type="Gene3D" id="2.60.40.10">
    <property type="entry name" value="Immunoglobulins"/>
    <property type="match status" value="2"/>
</dbReference>
<feature type="signal peptide" evidence="4">
    <location>
        <begin position="1"/>
        <end position="24"/>
    </location>
</feature>
<dbReference type="PANTHER" id="PTHR43037">
    <property type="entry name" value="UNNAMED PRODUCT-RELATED"/>
    <property type="match status" value="1"/>
</dbReference>
<feature type="region of interest" description="Disordered" evidence="3">
    <location>
        <begin position="559"/>
        <end position="580"/>
    </location>
</feature>
<dbReference type="Gene3D" id="3.40.50.1820">
    <property type="entry name" value="alpha/beta hydrolase"/>
    <property type="match status" value="1"/>
</dbReference>
<dbReference type="Proteomes" id="UP000238949">
    <property type="component" value="Unassembled WGS sequence"/>
</dbReference>
<sequence>MTLKNKLLVAGTLLSATLAIPAQAGSWQQNVTVGNFNKVHVYTPESLSPIGQGRSLLVVLHGCTQSIDAYLSANLEQAAESYGMVVAVPDAMNKAGFGCWSYWQGAKSRTAGDYANILSLVSSMKANSGYAIDEDQVYVAGLSSGAAFANTTACIAPDVFAGVGVSAGPSIGTSSSGAIGSCEYANVAQRCQQYAGSYSGSLDDQIASIAHGDADTTVDTCYNRQNAEGMAGAYGVSELPGSNLLGSGSRTAEEYLWQEGRVSMIWLNGVDHSWSGGAGASGSYVSGTGINYAMYLGEYFSENNKRVDRNQPPQLSSVSASESSGQLIVTGNATDAEGYVDNVDVLITNNNGDTYQYSASTQSDDSFSVTSATLSDDLYFVTVTASDDVGAVSEASTVSVRVGPPPPPAAPVLSDVLVDANGQCATVTGSVYDENQDLSAVEVTFATGTQNASVDGLSFSAEACDLPGGSQTITVTAVDASGLSSNTQLSVDIDAGVIATLDQHISAGRLDYTGYSTCYLEYSTDAFKLTEQTQSGGMCVWQDDDASCTGPVQACSGTGSDGGNGGGNGSGDDGSGGDTGGGDPATCAEYTTANYYHKVAGRAYSTGYYYAPDYFASGSDDPLAGSTWGTSTLYSTDGSVWFAGNCP</sequence>
<dbReference type="EMBL" id="PVNP01000204">
    <property type="protein sequence ID" value="PRO71569.1"/>
    <property type="molecule type" value="Genomic_DNA"/>
</dbReference>
<dbReference type="OrthoDB" id="5291933at2"/>
<dbReference type="GO" id="GO:0016787">
    <property type="term" value="F:hydrolase activity"/>
    <property type="evidence" value="ECO:0007669"/>
    <property type="project" value="UniProtKB-KW"/>
</dbReference>
<dbReference type="InterPro" id="IPR013783">
    <property type="entry name" value="Ig-like_fold"/>
</dbReference>
<dbReference type="PANTHER" id="PTHR43037:SF5">
    <property type="entry name" value="FERULOYL ESTERASE"/>
    <property type="match status" value="1"/>
</dbReference>
<reference evidence="6" key="1">
    <citation type="journal article" date="2020" name="Int. J. Syst. Evol. Microbiol.">
        <title>Alteromonas alba sp. nov., a marine bacterium isolated from the seawater of the West Pacific Ocean.</title>
        <authorList>
            <person name="Sun C."/>
            <person name="Wu Y.-H."/>
            <person name="Xamxidin M."/>
            <person name="Cheng H."/>
            <person name="Xu X.-W."/>
        </authorList>
    </citation>
    <scope>NUCLEOTIDE SEQUENCE [LARGE SCALE GENOMIC DNA]</scope>
    <source>
        <strain evidence="6">190</strain>
    </source>
</reference>